<name>A0A8S5TIB3_9CAUD</name>
<accession>A0A8S5TIB3</accession>
<reference evidence="1" key="1">
    <citation type="journal article" date="2021" name="Proc. Natl. Acad. Sci. U.S.A.">
        <title>A Catalog of Tens of Thousands of Viruses from Human Metagenomes Reveals Hidden Associations with Chronic Diseases.</title>
        <authorList>
            <person name="Tisza M.J."/>
            <person name="Buck C.B."/>
        </authorList>
    </citation>
    <scope>NUCLEOTIDE SEQUENCE</scope>
    <source>
        <strain evidence="1">CtYGJ17</strain>
    </source>
</reference>
<protein>
    <submittedName>
        <fullName evidence="1">Uncharacterized protein</fullName>
    </submittedName>
</protein>
<sequence>MYSSTCLTCSGVKSLISSRRTSSSTFPCLERSSDAGILSLLPGASAPLERVRQLTDRFQPSTEIRE</sequence>
<evidence type="ECO:0000313" key="1">
    <source>
        <dbReference type="EMBL" id="DAF62872.1"/>
    </source>
</evidence>
<organism evidence="1">
    <name type="scientific">Myoviridae sp. ctYGJ17</name>
    <dbReference type="NCBI Taxonomy" id="2827692"/>
    <lineage>
        <taxon>Viruses</taxon>
        <taxon>Duplodnaviria</taxon>
        <taxon>Heunggongvirae</taxon>
        <taxon>Uroviricota</taxon>
        <taxon>Caudoviricetes</taxon>
    </lineage>
</organism>
<proteinExistence type="predicted"/>
<dbReference type="EMBL" id="BK032829">
    <property type="protein sequence ID" value="DAF62872.1"/>
    <property type="molecule type" value="Genomic_DNA"/>
</dbReference>